<feature type="binding site" evidence="5">
    <location>
        <position position="122"/>
    </location>
    <ligand>
        <name>S-adenosyl-L-methionine</name>
        <dbReference type="ChEBI" id="CHEBI:59789"/>
    </ligand>
</feature>
<keyword evidence="4 5" id="KW-0949">S-adenosyl-L-methionine</keyword>
<dbReference type="KEGG" id="gsl:Gasu_03720"/>
<dbReference type="PANTHER" id="PTHR13393">
    <property type="entry name" value="SAM-DEPENDENT METHYLTRANSFERASE"/>
    <property type="match status" value="1"/>
</dbReference>
<reference evidence="7" key="1">
    <citation type="journal article" date="2013" name="Science">
        <title>Gene transfer from bacteria and archaea facilitated evolution of an extremophilic eukaryote.</title>
        <authorList>
            <person name="Schonknecht G."/>
            <person name="Chen W.H."/>
            <person name="Ternes C.M."/>
            <person name="Barbier G.G."/>
            <person name="Shrestha R.P."/>
            <person name="Stanke M."/>
            <person name="Brautigam A."/>
            <person name="Baker B.J."/>
            <person name="Banfield J.F."/>
            <person name="Garavito R.M."/>
            <person name="Carr K."/>
            <person name="Wilkerson C."/>
            <person name="Rensing S.A."/>
            <person name="Gagneul D."/>
            <person name="Dickenson N.E."/>
            <person name="Oesterhelt C."/>
            <person name="Lercher M.J."/>
            <person name="Weber A.P."/>
        </authorList>
    </citation>
    <scope>NUCLEOTIDE SEQUENCE [LARGE SCALE GENOMIC DNA]</scope>
    <source>
        <strain evidence="7">074W</strain>
    </source>
</reference>
<dbReference type="PIRSF" id="PIRSF037350">
    <property type="entry name" value="Mtase_ZK1128_prd"/>
    <property type="match status" value="1"/>
</dbReference>
<comment type="similarity">
    <text evidence="1">Belongs to the methyltransferase superfamily. METTL16/RlmF family.</text>
</comment>
<proteinExistence type="inferred from homology"/>
<evidence type="ECO:0000256" key="3">
    <source>
        <dbReference type="ARBA" id="ARBA00022679"/>
    </source>
</evidence>
<sequence>MPYASKFFNGGRPDFGKLAHLDDELAKYYRKGRLDFRKESVCISLTKAIFQHEFGLRWSIPPGHLCPAIPSRLEYLCWIETLLKFEGDLQLPIRGLDIGTGASCVYPLLGAKLLGFYFTATEVDQESYQSALKNIQDNNLDSQVEIRKASQGEILHGVMRGTDTFHFVMCNPPFFADMSESSSHPFRVKTGDGRQMVTSGGEVSFISQMARESVEWSQNIRWFTSLVGRKKDLGILQRYIQQNITTEVRRTCLKQGRTSRWIIAWSFKSHGALVTE</sequence>
<feature type="binding site" evidence="5">
    <location>
        <position position="72"/>
    </location>
    <ligand>
        <name>S-adenosyl-L-methionine</name>
        <dbReference type="ChEBI" id="CHEBI:59789"/>
    </ligand>
</feature>
<dbReference type="InterPro" id="IPR010286">
    <property type="entry name" value="METTL16/RlmF"/>
</dbReference>
<dbReference type="CDD" id="cd02440">
    <property type="entry name" value="AdoMet_MTases"/>
    <property type="match status" value="1"/>
</dbReference>
<dbReference type="EMBL" id="KB454485">
    <property type="protein sequence ID" value="EME32604.1"/>
    <property type="molecule type" value="Genomic_DNA"/>
</dbReference>
<dbReference type="AlphaFoldDB" id="M2Y9P9"/>
<evidence type="ECO:0000256" key="2">
    <source>
        <dbReference type="ARBA" id="ARBA00022603"/>
    </source>
</evidence>
<feature type="binding site" evidence="5">
    <location>
        <position position="99"/>
    </location>
    <ligand>
        <name>S-adenosyl-L-methionine</name>
        <dbReference type="ChEBI" id="CHEBI:59789"/>
    </ligand>
</feature>
<dbReference type="SUPFAM" id="SSF53335">
    <property type="entry name" value="S-adenosyl-L-methionine-dependent methyltransferases"/>
    <property type="match status" value="1"/>
</dbReference>
<name>M2Y9P9_GALSU</name>
<dbReference type="GO" id="GO:0008168">
    <property type="term" value="F:methyltransferase activity"/>
    <property type="evidence" value="ECO:0007669"/>
    <property type="project" value="UniProtKB-KW"/>
</dbReference>
<keyword evidence="3 6" id="KW-0808">Transferase</keyword>
<accession>M2Y9P9</accession>
<evidence type="ECO:0000256" key="1">
    <source>
        <dbReference type="ARBA" id="ARBA00005878"/>
    </source>
</evidence>
<gene>
    <name evidence="6" type="ORF">Gasu_03720</name>
</gene>
<dbReference type="Pfam" id="PF05971">
    <property type="entry name" value="Methyltransf_10"/>
    <property type="match status" value="1"/>
</dbReference>
<dbReference type="InterPro" id="IPR029063">
    <property type="entry name" value="SAM-dependent_MTases_sf"/>
</dbReference>
<dbReference type="PANTHER" id="PTHR13393:SF0">
    <property type="entry name" value="RNA N6-ADENOSINE-METHYLTRANSFERASE METTL16"/>
    <property type="match status" value="1"/>
</dbReference>
<feature type="binding site" evidence="5">
    <location>
        <position position="171"/>
    </location>
    <ligand>
        <name>S-adenosyl-L-methionine</name>
        <dbReference type="ChEBI" id="CHEBI:59789"/>
    </ligand>
</feature>
<dbReference type="OMA" id="HQGRYDF"/>
<keyword evidence="7" id="KW-1185">Reference proteome</keyword>
<evidence type="ECO:0000256" key="4">
    <source>
        <dbReference type="ARBA" id="ARBA00022691"/>
    </source>
</evidence>
<dbReference type="Proteomes" id="UP000030680">
    <property type="component" value="Unassembled WGS sequence"/>
</dbReference>
<evidence type="ECO:0000256" key="5">
    <source>
        <dbReference type="PIRSR" id="PIRSR037350-1"/>
    </source>
</evidence>
<dbReference type="InterPro" id="IPR017182">
    <property type="entry name" value="METTL16/PsiM"/>
</dbReference>
<dbReference type="STRING" id="130081.M2Y9P9"/>
<dbReference type="RefSeq" id="XP_005709124.1">
    <property type="nucleotide sequence ID" value="XM_005709067.1"/>
</dbReference>
<dbReference type="GO" id="GO:0070475">
    <property type="term" value="P:rRNA base methylation"/>
    <property type="evidence" value="ECO:0007669"/>
    <property type="project" value="TreeGrafter"/>
</dbReference>
<evidence type="ECO:0000313" key="7">
    <source>
        <dbReference type="Proteomes" id="UP000030680"/>
    </source>
</evidence>
<keyword evidence="2 6" id="KW-0489">Methyltransferase</keyword>
<evidence type="ECO:0000313" key="6">
    <source>
        <dbReference type="EMBL" id="EME32604.1"/>
    </source>
</evidence>
<dbReference type="Gramene" id="EME32604">
    <property type="protein sequence ID" value="EME32604"/>
    <property type="gene ID" value="Gasu_03720"/>
</dbReference>
<protein>
    <submittedName>
        <fullName evidence="6">Ribosomal RNA large subunit methyltransferase F</fullName>
    </submittedName>
</protein>
<dbReference type="OrthoDB" id="514248at2759"/>
<organism evidence="6 7">
    <name type="scientific">Galdieria sulphuraria</name>
    <name type="common">Red alga</name>
    <dbReference type="NCBI Taxonomy" id="130081"/>
    <lineage>
        <taxon>Eukaryota</taxon>
        <taxon>Rhodophyta</taxon>
        <taxon>Bangiophyceae</taxon>
        <taxon>Galdieriales</taxon>
        <taxon>Galdieriaceae</taxon>
        <taxon>Galdieria</taxon>
    </lineage>
</organism>
<dbReference type="Gene3D" id="3.40.50.150">
    <property type="entry name" value="Vaccinia Virus protein VP39"/>
    <property type="match status" value="1"/>
</dbReference>
<dbReference type="GeneID" id="17091168"/>
<dbReference type="eggNOG" id="KOG2912">
    <property type="taxonomic scope" value="Eukaryota"/>
</dbReference>